<dbReference type="RefSeq" id="WP_310929508.1">
    <property type="nucleotide sequence ID" value="NZ_JAMQOQ010000004.1"/>
</dbReference>
<accession>A0ABU2G469</accession>
<sequence>MTWTASRTLTEPKSVVHHRLRLLGPLTGRRSERSRRRRAITARTEVFADAVGASRVVTVRVAVRFPVYQYVPT</sequence>
<dbReference type="EMBL" id="JAMQOQ010000004">
    <property type="protein sequence ID" value="MDS0295580.1"/>
    <property type="molecule type" value="Genomic_DNA"/>
</dbReference>
<evidence type="ECO:0000313" key="2">
    <source>
        <dbReference type="Proteomes" id="UP001254813"/>
    </source>
</evidence>
<comment type="caution">
    <text evidence="1">The sequence shown here is derived from an EMBL/GenBank/DDBJ whole genome shotgun (WGS) entry which is preliminary data.</text>
</comment>
<gene>
    <name evidence="1" type="ORF">NDI79_15510</name>
</gene>
<protein>
    <submittedName>
        <fullName evidence="1">Uncharacterized protein</fullName>
    </submittedName>
</protein>
<name>A0ABU2G469_9EURY</name>
<dbReference type="Proteomes" id="UP001254813">
    <property type="component" value="Unassembled WGS sequence"/>
</dbReference>
<evidence type="ECO:0000313" key="1">
    <source>
        <dbReference type="EMBL" id="MDS0295580.1"/>
    </source>
</evidence>
<proteinExistence type="predicted"/>
<reference evidence="1 2" key="1">
    <citation type="submission" date="2022-06" db="EMBL/GenBank/DDBJ databases">
        <title>Halogeometricum sp. a new haloarchaeum isolate from saline soil.</title>
        <authorList>
            <person name="Strakova D."/>
            <person name="Galisteo C."/>
            <person name="Sanchez-Porro C."/>
            <person name="Ventosa A."/>
        </authorList>
    </citation>
    <scope>NUCLEOTIDE SEQUENCE [LARGE SCALE GENOMIC DNA]</scope>
    <source>
        <strain evidence="2">S3BR25-2</strain>
    </source>
</reference>
<keyword evidence="2" id="KW-1185">Reference proteome</keyword>
<organism evidence="1 2">
    <name type="scientific">Halogeometricum luteum</name>
    <dbReference type="NCBI Taxonomy" id="2950537"/>
    <lineage>
        <taxon>Archaea</taxon>
        <taxon>Methanobacteriati</taxon>
        <taxon>Methanobacteriota</taxon>
        <taxon>Stenosarchaea group</taxon>
        <taxon>Halobacteria</taxon>
        <taxon>Halobacteriales</taxon>
        <taxon>Haloferacaceae</taxon>
        <taxon>Halogeometricum</taxon>
    </lineage>
</organism>